<dbReference type="PANTHER" id="PTHR30480">
    <property type="entry name" value="BETA-HEXOSAMINIDASE-RELATED"/>
    <property type="match status" value="1"/>
</dbReference>
<accession>A0ABU8LBH0</accession>
<evidence type="ECO:0000256" key="2">
    <source>
        <dbReference type="ARBA" id="ARBA00022801"/>
    </source>
</evidence>
<proteinExistence type="inferred from homology"/>
<dbReference type="GO" id="GO:0016787">
    <property type="term" value="F:hydrolase activity"/>
    <property type="evidence" value="ECO:0007669"/>
    <property type="project" value="UniProtKB-KW"/>
</dbReference>
<evidence type="ECO:0000313" key="7">
    <source>
        <dbReference type="Proteomes" id="UP001371224"/>
    </source>
</evidence>
<dbReference type="PANTHER" id="PTHR30480:SF16">
    <property type="entry name" value="GLYCOSIDE HYDROLASE FAMILY 3 DOMAIN PROTEIN"/>
    <property type="match status" value="1"/>
</dbReference>
<keyword evidence="3" id="KW-0326">Glycosidase</keyword>
<evidence type="ECO:0000256" key="1">
    <source>
        <dbReference type="ARBA" id="ARBA00005336"/>
    </source>
</evidence>
<keyword evidence="7" id="KW-1185">Reference proteome</keyword>
<keyword evidence="2 6" id="KW-0378">Hydrolase</keyword>
<evidence type="ECO:0000256" key="3">
    <source>
        <dbReference type="ARBA" id="ARBA00023295"/>
    </source>
</evidence>
<feature type="region of interest" description="Disordered" evidence="4">
    <location>
        <begin position="494"/>
        <end position="514"/>
    </location>
</feature>
<gene>
    <name evidence="6" type="ORF">WDU99_08455</name>
</gene>
<evidence type="ECO:0000313" key="6">
    <source>
        <dbReference type="EMBL" id="MEJ1088345.1"/>
    </source>
</evidence>
<evidence type="ECO:0000256" key="4">
    <source>
        <dbReference type="SAM" id="MobiDB-lite"/>
    </source>
</evidence>
<sequence>MTQADGLERLAGCVLWPGFLGHEVPSWLADALAEGLAGVVYFAQNLGGDTAALSAEIHRLNPQALIGIDEEGGSVTRLETETGSTVPGAAQLGVVDDLDATRATGYEIGRRVDSIGADVVIGPVADVNTDPRNPVIGVRAFGADTGLVSRHVAAAVQGVQSAGVAACAKHYPGHGDTHTDSHHDLPHIDLDEDEIRAVHLPPFVAATRAGVQAIMTAHITAAHWGDAPATLNPAVLGGLRASGFDGVIITDALDMAAIRETVGIGEGAVRALAAGADLLCIGNPTNPGPEMLPGQDEHDFLAARDAIVAALRSGDLPRQRVEDAARRVAAMADAVRARPGASHTTASEVSLDADAIADRAVRISGDPAPHDDGPTTVIDLRRPSSLAVDSAAAHVAVALAAGGEIVRLDAETASDAEITTARNTITATGAPAQCVILVDRADEGAPQRAVLDSIRAAIPADLAAHVAVVNVGMPADIDGPVVSSPAASPLAARAARRALQRPKPTPISTEEEQR</sequence>
<organism evidence="6 7">
    <name type="scientific">Microbacterium bandirmense</name>
    <dbReference type="NCBI Taxonomy" id="3122050"/>
    <lineage>
        <taxon>Bacteria</taxon>
        <taxon>Bacillati</taxon>
        <taxon>Actinomycetota</taxon>
        <taxon>Actinomycetes</taxon>
        <taxon>Micrococcales</taxon>
        <taxon>Microbacteriaceae</taxon>
        <taxon>Microbacterium</taxon>
    </lineage>
</organism>
<dbReference type="Pfam" id="PF00933">
    <property type="entry name" value="Glyco_hydro_3"/>
    <property type="match status" value="1"/>
</dbReference>
<reference evidence="6 7" key="1">
    <citation type="submission" date="2024-02" db="EMBL/GenBank/DDBJ databases">
        <authorList>
            <person name="Saticioglu I.B."/>
        </authorList>
    </citation>
    <scope>NUCLEOTIDE SEQUENCE [LARGE SCALE GENOMIC DNA]</scope>
    <source>
        <strain evidence="6 7">Mu-80</strain>
    </source>
</reference>
<dbReference type="EMBL" id="JBBDGM010000006">
    <property type="protein sequence ID" value="MEJ1088345.1"/>
    <property type="molecule type" value="Genomic_DNA"/>
</dbReference>
<protein>
    <submittedName>
        <fullName evidence="6">Glycoside hydrolase family 3 N-terminal domain-containing protein</fullName>
    </submittedName>
</protein>
<dbReference type="InterPro" id="IPR036962">
    <property type="entry name" value="Glyco_hydro_3_N_sf"/>
</dbReference>
<dbReference type="RefSeq" id="WP_337332013.1">
    <property type="nucleotide sequence ID" value="NZ_JBBDGM010000006.1"/>
</dbReference>
<dbReference type="Gene3D" id="3.20.20.300">
    <property type="entry name" value="Glycoside hydrolase, family 3, N-terminal domain"/>
    <property type="match status" value="1"/>
</dbReference>
<comment type="caution">
    <text evidence="6">The sequence shown here is derived from an EMBL/GenBank/DDBJ whole genome shotgun (WGS) entry which is preliminary data.</text>
</comment>
<dbReference type="InterPro" id="IPR050226">
    <property type="entry name" value="NagZ_Beta-hexosaminidase"/>
</dbReference>
<evidence type="ECO:0000259" key="5">
    <source>
        <dbReference type="Pfam" id="PF00933"/>
    </source>
</evidence>
<dbReference type="InterPro" id="IPR001764">
    <property type="entry name" value="Glyco_hydro_3_N"/>
</dbReference>
<comment type="similarity">
    <text evidence="1">Belongs to the glycosyl hydrolase 3 family.</text>
</comment>
<name>A0ABU8LBH0_9MICO</name>
<dbReference type="SUPFAM" id="SSF51445">
    <property type="entry name" value="(Trans)glycosidases"/>
    <property type="match status" value="1"/>
</dbReference>
<feature type="domain" description="Glycoside hydrolase family 3 N-terminal" evidence="5">
    <location>
        <begin position="59"/>
        <end position="329"/>
    </location>
</feature>
<dbReference type="Proteomes" id="UP001371224">
    <property type="component" value="Unassembled WGS sequence"/>
</dbReference>
<dbReference type="InterPro" id="IPR017853">
    <property type="entry name" value="GH"/>
</dbReference>